<dbReference type="NCBIfam" id="NF047353">
    <property type="entry name" value="tube_lmo2291"/>
    <property type="match status" value="1"/>
</dbReference>
<keyword evidence="2" id="KW-1185">Reference proteome</keyword>
<evidence type="ECO:0008006" key="3">
    <source>
        <dbReference type="Google" id="ProtNLM"/>
    </source>
</evidence>
<name>A0A0W7X9L3_9ACTN</name>
<dbReference type="STRING" id="1765722.AT728_04245"/>
<dbReference type="AlphaFoldDB" id="A0A0W7X9L3"/>
<protein>
    <recommendedName>
        <fullName evidence="3">Phage tail protein</fullName>
    </recommendedName>
</protein>
<dbReference type="Proteomes" id="UP000054804">
    <property type="component" value="Unassembled WGS sequence"/>
</dbReference>
<dbReference type="EMBL" id="LOCL01000026">
    <property type="protein sequence ID" value="KUF19589.1"/>
    <property type="molecule type" value="Genomic_DNA"/>
</dbReference>
<reference evidence="1 2" key="1">
    <citation type="submission" date="2015-12" db="EMBL/GenBank/DDBJ databases">
        <title>Draft genome sequence of Streptomyces silvensis ATCC 53525, a producer of novel hormone antagonists.</title>
        <authorList>
            <person name="Johnston C.W."/>
            <person name="Li Y."/>
            <person name="Magarvey N.A."/>
        </authorList>
    </citation>
    <scope>NUCLEOTIDE SEQUENCE [LARGE SCALE GENOMIC DNA]</scope>
    <source>
        <strain evidence="1 2">ATCC 53525</strain>
    </source>
</reference>
<accession>A0A0W7X9L3</accession>
<gene>
    <name evidence="1" type="ORF">AT728_04245</name>
</gene>
<dbReference type="OrthoDB" id="4201135at2"/>
<organism evidence="1 2">
    <name type="scientific">Streptomyces silvensis</name>
    <dbReference type="NCBI Taxonomy" id="1765722"/>
    <lineage>
        <taxon>Bacteria</taxon>
        <taxon>Bacillati</taxon>
        <taxon>Actinomycetota</taxon>
        <taxon>Actinomycetes</taxon>
        <taxon>Kitasatosporales</taxon>
        <taxon>Streptomycetaceae</taxon>
        <taxon>Streptomyces</taxon>
    </lineage>
</organism>
<evidence type="ECO:0000313" key="1">
    <source>
        <dbReference type="EMBL" id="KUF19589.1"/>
    </source>
</evidence>
<dbReference type="RefSeq" id="WP_058846093.1">
    <property type="nucleotide sequence ID" value="NZ_LOCL01000026.1"/>
</dbReference>
<comment type="caution">
    <text evidence="1">The sequence shown here is derived from an EMBL/GenBank/DDBJ whole genome shotgun (WGS) entry which is preliminary data.</text>
</comment>
<proteinExistence type="predicted"/>
<evidence type="ECO:0000313" key="2">
    <source>
        <dbReference type="Proteomes" id="UP000054804"/>
    </source>
</evidence>
<sequence length="182" mass="19654">MSTPTPPAETETALARRYRLELNTGTEAAPVWALVPGVQEFAPKVEPTQQKSTTYDDEGWADSTVTELAWSIETKLAHRCHPTTRAFNAAQERLRLASENFGSASRVHIRYYDREGRPEAYEGFALVTWEPDGGAADDLDTVKVTLTGKGPRRTITNPAAPPAGGGTLTLAATGKTLKEVAA</sequence>